<evidence type="ECO:0000256" key="4">
    <source>
        <dbReference type="ARBA" id="ARBA00023274"/>
    </source>
</evidence>
<dbReference type="FunFam" id="3.90.1170.10:FF:000001">
    <property type="entry name" value="50S ribosomal protein L16"/>
    <property type="match status" value="1"/>
</dbReference>
<reference evidence="9 10" key="1">
    <citation type="submission" date="2017-09" db="EMBL/GenBank/DDBJ databases">
        <title>Depth-based differentiation of microbial function through sediment-hosted aquifers and enrichment of novel symbionts in the deep terrestrial subsurface.</title>
        <authorList>
            <person name="Probst A.J."/>
            <person name="Ladd B."/>
            <person name="Jarett J.K."/>
            <person name="Geller-Mcgrath D.E."/>
            <person name="Sieber C.M."/>
            <person name="Emerson J.B."/>
            <person name="Anantharaman K."/>
            <person name="Thomas B.C."/>
            <person name="Malmstrom R."/>
            <person name="Stieglmeier M."/>
            <person name="Klingl A."/>
            <person name="Woyke T."/>
            <person name="Ryan C.M."/>
            <person name="Banfield J.F."/>
        </authorList>
    </citation>
    <scope>NUCLEOTIDE SEQUENCE [LARGE SCALE GENOMIC DNA]</scope>
    <source>
        <strain evidence="9">CG10_big_fil_rev_8_21_14_0_10_42_12</strain>
    </source>
</reference>
<dbReference type="AlphaFoldDB" id="A0A2H0QWE4"/>
<keyword evidence="6 8" id="KW-0694">RNA-binding</keyword>
<evidence type="ECO:0000256" key="6">
    <source>
        <dbReference type="HAMAP-Rule" id="MF_01342"/>
    </source>
</evidence>
<evidence type="ECO:0000313" key="10">
    <source>
        <dbReference type="Proteomes" id="UP000231333"/>
    </source>
</evidence>
<dbReference type="InterPro" id="IPR047873">
    <property type="entry name" value="Ribosomal_uL16"/>
</dbReference>
<proteinExistence type="inferred from homology"/>
<comment type="similarity">
    <text evidence="1 6 7">Belongs to the universal ribosomal protein uL16 family.</text>
</comment>
<accession>A0A2H0QWE4</accession>
<gene>
    <name evidence="6" type="primary">rplP</name>
    <name evidence="9" type="ORF">COV34_00675</name>
</gene>
<keyword evidence="4 6" id="KW-0687">Ribonucleoprotein</keyword>
<organism evidence="9 10">
    <name type="scientific">Candidatus Zambryskibacteria bacterium CG10_big_fil_rev_8_21_14_0_10_42_12</name>
    <dbReference type="NCBI Taxonomy" id="1975115"/>
    <lineage>
        <taxon>Bacteria</taxon>
        <taxon>Candidatus Zambryskiibacteriota</taxon>
    </lineage>
</organism>
<evidence type="ECO:0000256" key="7">
    <source>
        <dbReference type="RuleBase" id="RU004413"/>
    </source>
</evidence>
<evidence type="ECO:0000256" key="3">
    <source>
        <dbReference type="ARBA" id="ARBA00022980"/>
    </source>
</evidence>
<evidence type="ECO:0000256" key="5">
    <source>
        <dbReference type="ARBA" id="ARBA00035198"/>
    </source>
</evidence>
<dbReference type="InterPro" id="IPR036920">
    <property type="entry name" value="Ribosomal_uL16_sf"/>
</dbReference>
<keyword evidence="3 6" id="KW-0689">Ribosomal protein</keyword>
<comment type="caution">
    <text evidence="9">The sequence shown here is derived from an EMBL/GenBank/DDBJ whole genome shotgun (WGS) entry which is preliminary data.</text>
</comment>
<dbReference type="GO" id="GO:0003735">
    <property type="term" value="F:structural constituent of ribosome"/>
    <property type="evidence" value="ECO:0007669"/>
    <property type="project" value="InterPro"/>
</dbReference>
<evidence type="ECO:0000313" key="9">
    <source>
        <dbReference type="EMBL" id="PIR38578.1"/>
    </source>
</evidence>
<dbReference type="Gene3D" id="3.90.1170.10">
    <property type="entry name" value="Ribosomal protein L10e/L16"/>
    <property type="match status" value="1"/>
</dbReference>
<dbReference type="PROSITE" id="PS00586">
    <property type="entry name" value="RIBOSOMAL_L16_1"/>
    <property type="match status" value="1"/>
</dbReference>
<dbReference type="SUPFAM" id="SSF54686">
    <property type="entry name" value="Ribosomal protein L16p/L10e"/>
    <property type="match status" value="1"/>
</dbReference>
<dbReference type="CDD" id="cd01433">
    <property type="entry name" value="Ribosomal_L16_L10e"/>
    <property type="match status" value="1"/>
</dbReference>
<dbReference type="PRINTS" id="PR00060">
    <property type="entry name" value="RIBOSOMALL16"/>
</dbReference>
<dbReference type="Pfam" id="PF00252">
    <property type="entry name" value="Ribosomal_L16"/>
    <property type="match status" value="1"/>
</dbReference>
<dbReference type="NCBIfam" id="TIGR01164">
    <property type="entry name" value="rplP_bact"/>
    <property type="match status" value="1"/>
</dbReference>
<comment type="subunit">
    <text evidence="6 8">Part of the 50S ribosomal subunit.</text>
</comment>
<dbReference type="InterPro" id="IPR000114">
    <property type="entry name" value="Ribosomal_uL16_bact-type"/>
</dbReference>
<dbReference type="EMBL" id="PCXL01000009">
    <property type="protein sequence ID" value="PIR38578.1"/>
    <property type="molecule type" value="Genomic_DNA"/>
</dbReference>
<dbReference type="InterPro" id="IPR020798">
    <property type="entry name" value="Ribosomal_uL16_CS"/>
</dbReference>
<dbReference type="GO" id="GO:0000049">
    <property type="term" value="F:tRNA binding"/>
    <property type="evidence" value="ECO:0007669"/>
    <property type="project" value="UniProtKB-KW"/>
</dbReference>
<keyword evidence="6 8" id="KW-0699">rRNA-binding</keyword>
<name>A0A2H0QWE4_9BACT</name>
<dbReference type="PANTHER" id="PTHR12220:SF13">
    <property type="entry name" value="LARGE RIBOSOMAL SUBUNIT PROTEIN UL16M"/>
    <property type="match status" value="1"/>
</dbReference>
<protein>
    <recommendedName>
        <fullName evidence="5 6">Large ribosomal subunit protein uL16</fullName>
    </recommendedName>
</protein>
<dbReference type="GO" id="GO:0019843">
    <property type="term" value="F:rRNA binding"/>
    <property type="evidence" value="ECO:0007669"/>
    <property type="project" value="UniProtKB-UniRule"/>
</dbReference>
<evidence type="ECO:0000256" key="1">
    <source>
        <dbReference type="ARBA" id="ARBA00008931"/>
    </source>
</evidence>
<keyword evidence="2 6" id="KW-0820">tRNA-binding</keyword>
<dbReference type="GO" id="GO:0006412">
    <property type="term" value="P:translation"/>
    <property type="evidence" value="ECO:0007669"/>
    <property type="project" value="UniProtKB-UniRule"/>
</dbReference>
<dbReference type="Proteomes" id="UP000231333">
    <property type="component" value="Unassembled WGS sequence"/>
</dbReference>
<comment type="function">
    <text evidence="6 8">Binds 23S rRNA and is also seen to make contacts with the A and possibly P site tRNAs.</text>
</comment>
<dbReference type="InterPro" id="IPR016180">
    <property type="entry name" value="Ribosomal_uL16_dom"/>
</dbReference>
<dbReference type="HAMAP" id="MF_01342">
    <property type="entry name" value="Ribosomal_uL16"/>
    <property type="match status" value="1"/>
</dbReference>
<dbReference type="GO" id="GO:0022625">
    <property type="term" value="C:cytosolic large ribosomal subunit"/>
    <property type="evidence" value="ECO:0007669"/>
    <property type="project" value="TreeGrafter"/>
</dbReference>
<evidence type="ECO:0000256" key="2">
    <source>
        <dbReference type="ARBA" id="ARBA00022555"/>
    </source>
</evidence>
<sequence length="140" mass="15479">MLIPKKAKHRKWQTLREHPNKVGVATRGATVAFGSYGLKATSPARIRSNQIEAARKVVSRTIGKTGKMWIRIFPDMPFTKKPAEVKMGKGKGEPEGYQVPVKPGRVMFEVDGVPEAVAREALRKAGTKLPLTTKVVAREF</sequence>
<evidence type="ECO:0000256" key="8">
    <source>
        <dbReference type="RuleBase" id="RU004414"/>
    </source>
</evidence>
<dbReference type="PANTHER" id="PTHR12220">
    <property type="entry name" value="50S/60S RIBOSOMAL PROTEIN L16"/>
    <property type="match status" value="1"/>
</dbReference>